<protein>
    <submittedName>
        <fullName evidence="2">Uncharacterized protein</fullName>
    </submittedName>
</protein>
<dbReference type="AlphaFoldDB" id="A0A9P9W9P5"/>
<feature type="signal peptide" evidence="1">
    <location>
        <begin position="1"/>
        <end position="19"/>
    </location>
</feature>
<keyword evidence="1" id="KW-0732">Signal</keyword>
<proteinExistence type="predicted"/>
<dbReference type="Proteomes" id="UP000829685">
    <property type="component" value="Unassembled WGS sequence"/>
</dbReference>
<gene>
    <name evidence="2" type="ORF">JX265_012901</name>
</gene>
<sequence length="166" mass="18168">MHPVTSCATLLLLPIAALADNFEFTFPQDDDAKVDLSRTVQVTWEAGDDGRRYTQLDLEWTGETTGGTRFTYSIEKNLTLSSGSYSWDPVNETSALTSGKTVLTDDDDFYFVAKLHNINETVRIEFESDKFPVTGYANISSLAAVQKPGMGLLVLAGLLGSVICMI</sequence>
<accession>A0A9P9W9P5</accession>
<comment type="caution">
    <text evidence="2">The sequence shown here is derived from an EMBL/GenBank/DDBJ whole genome shotgun (WGS) entry which is preliminary data.</text>
</comment>
<evidence type="ECO:0000313" key="2">
    <source>
        <dbReference type="EMBL" id="KAI1852873.1"/>
    </source>
</evidence>
<keyword evidence="3" id="KW-1185">Reference proteome</keyword>
<reference evidence="2" key="1">
    <citation type="submission" date="2021-03" db="EMBL/GenBank/DDBJ databases">
        <title>Revisited historic fungal species revealed as producer of novel bioactive compounds through whole genome sequencing and comparative genomics.</title>
        <authorList>
            <person name="Vignolle G.A."/>
            <person name="Hochenegger N."/>
            <person name="Mach R.L."/>
            <person name="Mach-Aigner A.R."/>
            <person name="Javad Rahimi M."/>
            <person name="Salim K.A."/>
            <person name="Chan C.M."/>
            <person name="Lim L.B.L."/>
            <person name="Cai F."/>
            <person name="Druzhinina I.S."/>
            <person name="U'Ren J.M."/>
            <person name="Derntl C."/>
        </authorList>
    </citation>
    <scope>NUCLEOTIDE SEQUENCE</scope>
    <source>
        <strain evidence="2">TUCIM 5799</strain>
    </source>
</reference>
<organism evidence="2 3">
    <name type="scientific">Neoarthrinium moseri</name>
    <dbReference type="NCBI Taxonomy" id="1658444"/>
    <lineage>
        <taxon>Eukaryota</taxon>
        <taxon>Fungi</taxon>
        <taxon>Dikarya</taxon>
        <taxon>Ascomycota</taxon>
        <taxon>Pezizomycotina</taxon>
        <taxon>Sordariomycetes</taxon>
        <taxon>Xylariomycetidae</taxon>
        <taxon>Amphisphaeriales</taxon>
        <taxon>Apiosporaceae</taxon>
        <taxon>Neoarthrinium</taxon>
    </lineage>
</organism>
<dbReference type="EMBL" id="JAFIMR010000060">
    <property type="protein sequence ID" value="KAI1852873.1"/>
    <property type="molecule type" value="Genomic_DNA"/>
</dbReference>
<name>A0A9P9W9P5_9PEZI</name>
<evidence type="ECO:0000313" key="3">
    <source>
        <dbReference type="Proteomes" id="UP000829685"/>
    </source>
</evidence>
<evidence type="ECO:0000256" key="1">
    <source>
        <dbReference type="SAM" id="SignalP"/>
    </source>
</evidence>
<feature type="chain" id="PRO_5040226964" evidence="1">
    <location>
        <begin position="20"/>
        <end position="166"/>
    </location>
</feature>